<feature type="transmembrane region" description="Helical" evidence="1">
    <location>
        <begin position="21"/>
        <end position="47"/>
    </location>
</feature>
<feature type="transmembrane region" description="Helical" evidence="1">
    <location>
        <begin position="59"/>
        <end position="79"/>
    </location>
</feature>
<sequence>MVALLVRLKLTLLRNNLRRSLWRTVGLVLGMVYALGLVVLAVAGLVALRYTSVNLIADVTVLAFGLLTAGWLVMSLLVFGVDETVDPARFALLPVRARELLPGLLVAGLIGSPGIATVVVSLALLVAWSGGAASLVAAVVAVPIGVATCFLLSRFATSAAARFLGSRRFRDLAALVLVLFGLVLGIGGNLFGNLYAEGTPQMRFLLAEAARAMAWTPFGWAWAVPADVARGAWGPALVRLLLAVALMFGLWFGWAHFLALRLTEPLDSGGGQQKVRSGSLVDKLYPATPAGGVAGRTLRYWRRDPRYLAGVAGFLIAPVSIIVSQLASPKGSPELVAFTPVLLGLLMGMTIAQDLSYDGTAIWLHISTGIRGADDRAGRVMSTVTVLGPVLVVTIIVTTFLGRQWQLVVPVLGLTLGLTLIGLGVGCWVGALWQYPAPPPGANPFQKGSAGSLPALLSFSVSTLVTLLLVLPTLALVIGSIWVHWLGYLAAVVGVLSGVLVLKVGIAQGGKLLDRRWPEVMFAVSENR</sequence>
<feature type="transmembrane region" description="Helical" evidence="1">
    <location>
        <begin position="485"/>
        <end position="506"/>
    </location>
</feature>
<comment type="caution">
    <text evidence="2">The sequence shown here is derived from an EMBL/GenBank/DDBJ whole genome shotgun (WGS) entry which is preliminary data.</text>
</comment>
<keyword evidence="1" id="KW-0472">Membrane</keyword>
<accession>A0ABS2RLZ0</accession>
<keyword evidence="3" id="KW-1185">Reference proteome</keyword>
<proteinExistence type="predicted"/>
<feature type="transmembrane region" description="Helical" evidence="1">
    <location>
        <begin position="306"/>
        <end position="323"/>
    </location>
</feature>
<protein>
    <submittedName>
        <fullName evidence="2">ABC-2 type transport system permease protein</fullName>
    </submittedName>
</protein>
<feature type="transmembrane region" description="Helical" evidence="1">
    <location>
        <begin position="100"/>
        <end position="126"/>
    </location>
</feature>
<dbReference type="Proteomes" id="UP000704762">
    <property type="component" value="Unassembled WGS sequence"/>
</dbReference>
<evidence type="ECO:0000313" key="3">
    <source>
        <dbReference type="Proteomes" id="UP000704762"/>
    </source>
</evidence>
<feature type="transmembrane region" description="Helical" evidence="1">
    <location>
        <begin position="240"/>
        <end position="260"/>
    </location>
</feature>
<evidence type="ECO:0000313" key="2">
    <source>
        <dbReference type="EMBL" id="MBM7799602.1"/>
    </source>
</evidence>
<feature type="transmembrane region" description="Helical" evidence="1">
    <location>
        <begin position="172"/>
        <end position="196"/>
    </location>
</feature>
<dbReference type="RefSeq" id="WP_204918465.1">
    <property type="nucleotide sequence ID" value="NZ_BAAAQP010000003.1"/>
</dbReference>
<reference evidence="2 3" key="1">
    <citation type="submission" date="2021-01" db="EMBL/GenBank/DDBJ databases">
        <title>Sequencing the genomes of 1000 actinobacteria strains.</title>
        <authorList>
            <person name="Klenk H.-P."/>
        </authorList>
    </citation>
    <scope>NUCLEOTIDE SEQUENCE [LARGE SCALE GENOMIC DNA]</scope>
    <source>
        <strain evidence="2 3">DSM 18662</strain>
    </source>
</reference>
<gene>
    <name evidence="2" type="ORF">JOE57_002523</name>
</gene>
<feature type="transmembrane region" description="Helical" evidence="1">
    <location>
        <begin position="407"/>
        <end position="433"/>
    </location>
</feature>
<dbReference type="EMBL" id="JAFBCF010000001">
    <property type="protein sequence ID" value="MBM7799602.1"/>
    <property type="molecule type" value="Genomic_DNA"/>
</dbReference>
<feature type="transmembrane region" description="Helical" evidence="1">
    <location>
        <begin position="132"/>
        <end position="152"/>
    </location>
</feature>
<organism evidence="2 3">
    <name type="scientific">Microlunatus panaciterrae</name>
    <dbReference type="NCBI Taxonomy" id="400768"/>
    <lineage>
        <taxon>Bacteria</taxon>
        <taxon>Bacillati</taxon>
        <taxon>Actinomycetota</taxon>
        <taxon>Actinomycetes</taxon>
        <taxon>Propionibacteriales</taxon>
        <taxon>Propionibacteriaceae</taxon>
        <taxon>Microlunatus</taxon>
    </lineage>
</organism>
<keyword evidence="1" id="KW-1133">Transmembrane helix</keyword>
<evidence type="ECO:0000256" key="1">
    <source>
        <dbReference type="SAM" id="Phobius"/>
    </source>
</evidence>
<feature type="transmembrane region" description="Helical" evidence="1">
    <location>
        <begin position="380"/>
        <end position="401"/>
    </location>
</feature>
<keyword evidence="1" id="KW-0812">Transmembrane</keyword>
<name>A0ABS2RLZ0_9ACTN</name>
<feature type="transmembrane region" description="Helical" evidence="1">
    <location>
        <begin position="453"/>
        <end position="479"/>
    </location>
</feature>